<reference evidence="1" key="1">
    <citation type="submission" date="2024-06" db="EMBL/GenBank/DDBJ databases">
        <title>The genome sequences of Kitasatospora sp. strain HUAS MG31.</title>
        <authorList>
            <person name="Mo P."/>
        </authorList>
    </citation>
    <scope>NUCLEOTIDE SEQUENCE</scope>
    <source>
        <strain evidence="1">HUAS MG31</strain>
    </source>
</reference>
<sequence length="205" mass="22867">MSANLLLVTEVNVRPEALDQAAKAWAELTAGSPAQLYRSLEDSALLELRPLDSLTDLAALHEEWQQLFTATAPHLAGDFRRQVQEFVEAPKDTDLALPDTAHVQLRRVEVKPPVLADYRAWRDRTIFETVRNAPESEVFLAYHSLLSTEPGVLFVAGFSGDPAVHNAVFRTPEYEAILVQARDNYIVPQGGDRGLFLKTYARIEA</sequence>
<accession>A0AAU8JY37</accession>
<proteinExistence type="predicted"/>
<organism evidence="1">
    <name type="scientific">Kitasatospora camelliae</name>
    <dbReference type="NCBI Taxonomy" id="3156397"/>
    <lineage>
        <taxon>Bacteria</taxon>
        <taxon>Bacillati</taxon>
        <taxon>Actinomycetota</taxon>
        <taxon>Actinomycetes</taxon>
        <taxon>Kitasatosporales</taxon>
        <taxon>Streptomycetaceae</taxon>
        <taxon>Kitasatospora</taxon>
    </lineage>
</organism>
<gene>
    <name evidence="1" type="ORF">ABWK59_18595</name>
</gene>
<name>A0AAU8JY37_9ACTN</name>
<dbReference type="AlphaFoldDB" id="A0AAU8JY37"/>
<dbReference type="EMBL" id="CP159872">
    <property type="protein sequence ID" value="XCM80782.1"/>
    <property type="molecule type" value="Genomic_DNA"/>
</dbReference>
<dbReference type="KEGG" id="kcm:ABWK59_18595"/>
<dbReference type="RefSeq" id="WP_354641717.1">
    <property type="nucleotide sequence ID" value="NZ_CP159872.1"/>
</dbReference>
<evidence type="ECO:0000313" key="1">
    <source>
        <dbReference type="EMBL" id="XCM80782.1"/>
    </source>
</evidence>
<protein>
    <submittedName>
        <fullName evidence="1">Uncharacterized protein</fullName>
    </submittedName>
</protein>